<evidence type="ECO:0000313" key="2">
    <source>
        <dbReference type="Proteomes" id="UP000821853"/>
    </source>
</evidence>
<reference evidence="1 2" key="1">
    <citation type="journal article" date="2020" name="Cell">
        <title>Large-Scale Comparative Analyses of Tick Genomes Elucidate Their Genetic Diversity and Vector Capacities.</title>
        <authorList>
            <consortium name="Tick Genome and Microbiome Consortium (TIGMIC)"/>
            <person name="Jia N."/>
            <person name="Wang J."/>
            <person name="Shi W."/>
            <person name="Du L."/>
            <person name="Sun Y."/>
            <person name="Zhan W."/>
            <person name="Jiang J.F."/>
            <person name="Wang Q."/>
            <person name="Zhang B."/>
            <person name="Ji P."/>
            <person name="Bell-Sakyi L."/>
            <person name="Cui X.M."/>
            <person name="Yuan T.T."/>
            <person name="Jiang B.G."/>
            <person name="Yang W.F."/>
            <person name="Lam T.T."/>
            <person name="Chang Q.C."/>
            <person name="Ding S.J."/>
            <person name="Wang X.J."/>
            <person name="Zhu J.G."/>
            <person name="Ruan X.D."/>
            <person name="Zhao L."/>
            <person name="Wei J.T."/>
            <person name="Ye R.Z."/>
            <person name="Que T.C."/>
            <person name="Du C.H."/>
            <person name="Zhou Y.H."/>
            <person name="Cheng J.X."/>
            <person name="Dai P.F."/>
            <person name="Guo W.B."/>
            <person name="Han X.H."/>
            <person name="Huang E.J."/>
            <person name="Li L.F."/>
            <person name="Wei W."/>
            <person name="Gao Y.C."/>
            <person name="Liu J.Z."/>
            <person name="Shao H.Z."/>
            <person name="Wang X."/>
            <person name="Wang C.C."/>
            <person name="Yang T.C."/>
            <person name="Huo Q.B."/>
            <person name="Li W."/>
            <person name="Chen H.Y."/>
            <person name="Chen S.E."/>
            <person name="Zhou L.G."/>
            <person name="Ni X.B."/>
            <person name="Tian J.H."/>
            <person name="Sheng Y."/>
            <person name="Liu T."/>
            <person name="Pan Y.S."/>
            <person name="Xia L.Y."/>
            <person name="Li J."/>
            <person name="Zhao F."/>
            <person name="Cao W.C."/>
        </authorList>
    </citation>
    <scope>NUCLEOTIDE SEQUENCE [LARGE SCALE GENOMIC DNA]</scope>
    <source>
        <strain evidence="1">HaeL-2018</strain>
    </source>
</reference>
<dbReference type="Proteomes" id="UP000821853">
    <property type="component" value="Chromosome 5"/>
</dbReference>
<sequence length="352" mass="39958">MFTNCVHDLQGPTSVTQHQEKRMAGRREVLFGPLSPSYGHVKRVTSIILSELRRQVRLLTDFLCVNSTSQFAFQGHLTMVRHSTEVIWMNWYIPLIKQKWVHQETLIETRVPIQVVGDMHVSDKTTRLLERGPEFAVEPALDNADKVALVRLVAEKAPEAQKARIIREGVDYLTRHRDEATKKQGFGASVRELREKNLKICVSDKQGRYRCAGCRVLRRKADEAMGKNFVPIDPVKLKESKQDIVSLLAKENLDSLFGKVKGTKNGCLQVFYAAKDHNPGIPFRAIVSESGTWQAQVSHFLAKHLARIEVRGPFIIANSRDVFPYLEGDHGRSVSGFRWTSRISITLYPTSN</sequence>
<evidence type="ECO:0000313" key="1">
    <source>
        <dbReference type="EMBL" id="KAH9375586.1"/>
    </source>
</evidence>
<organism evidence="1 2">
    <name type="scientific">Haemaphysalis longicornis</name>
    <name type="common">Bush tick</name>
    <dbReference type="NCBI Taxonomy" id="44386"/>
    <lineage>
        <taxon>Eukaryota</taxon>
        <taxon>Metazoa</taxon>
        <taxon>Ecdysozoa</taxon>
        <taxon>Arthropoda</taxon>
        <taxon>Chelicerata</taxon>
        <taxon>Arachnida</taxon>
        <taxon>Acari</taxon>
        <taxon>Parasitiformes</taxon>
        <taxon>Ixodida</taxon>
        <taxon>Ixodoidea</taxon>
        <taxon>Ixodidae</taxon>
        <taxon>Haemaphysalinae</taxon>
        <taxon>Haemaphysalis</taxon>
    </lineage>
</organism>
<name>A0A9J6GK68_HAELO</name>
<keyword evidence="2" id="KW-1185">Reference proteome</keyword>
<dbReference type="VEuPathDB" id="VectorBase:HLOH_054323"/>
<protein>
    <submittedName>
        <fullName evidence="1">Uncharacterized protein</fullName>
    </submittedName>
</protein>
<accession>A0A9J6GK68</accession>
<dbReference type="AlphaFoldDB" id="A0A9J6GK68"/>
<dbReference type="EMBL" id="JABSTR010000007">
    <property type="protein sequence ID" value="KAH9375586.1"/>
    <property type="molecule type" value="Genomic_DNA"/>
</dbReference>
<dbReference type="OrthoDB" id="10058657at2759"/>
<gene>
    <name evidence="1" type="ORF">HPB48_013288</name>
</gene>
<proteinExistence type="predicted"/>
<comment type="caution">
    <text evidence="1">The sequence shown here is derived from an EMBL/GenBank/DDBJ whole genome shotgun (WGS) entry which is preliminary data.</text>
</comment>